<dbReference type="Pfam" id="PF03009">
    <property type="entry name" value="GDPD"/>
    <property type="match status" value="1"/>
</dbReference>
<dbReference type="EMBL" id="JACXJA010000080">
    <property type="protein sequence ID" value="MBD2866910.1"/>
    <property type="molecule type" value="Genomic_DNA"/>
</dbReference>
<sequence length="272" mass="30701">MAETNQVYWQAHRGGGAYEAPDNTMGANRYAWSLGGIPEADIRTTKDGVIVCLHDTTPARTTTAPADVSHLPISEFTFEEISAWDAGVKFDEKFRGETIPALREMFEEMKGRPERLVYLDLKQVDLEQLGKLIGEYGINKQVIFTHNIQENCKSMKRIASGVRTMLWIGGGPERIMDTYRQARDSGFDGLDQIQFHIKAGGDEGWPFQLEEPFLREALSETLAAGVDLEALPFTFDGKSMDLLLNLGIRWYATDEPARFLECVQSWQSRQNE</sequence>
<dbReference type="RefSeq" id="WP_190932524.1">
    <property type="nucleotide sequence ID" value="NZ_JACXJA010000080.1"/>
</dbReference>
<feature type="domain" description="GP-PDE" evidence="1">
    <location>
        <begin position="7"/>
        <end position="263"/>
    </location>
</feature>
<evidence type="ECO:0000313" key="3">
    <source>
        <dbReference type="Proteomes" id="UP000639396"/>
    </source>
</evidence>
<name>A0A927CG33_9BACL</name>
<proteinExistence type="predicted"/>
<dbReference type="PROSITE" id="PS51704">
    <property type="entry name" value="GP_PDE"/>
    <property type="match status" value="1"/>
</dbReference>
<evidence type="ECO:0000259" key="1">
    <source>
        <dbReference type="PROSITE" id="PS51704"/>
    </source>
</evidence>
<protein>
    <submittedName>
        <fullName evidence="2">Glycerophosphodiester phosphodiesterase</fullName>
    </submittedName>
</protein>
<keyword evidence="3" id="KW-1185">Reference proteome</keyword>
<dbReference type="InterPro" id="IPR017946">
    <property type="entry name" value="PLC-like_Pdiesterase_TIM-brl"/>
</dbReference>
<dbReference type="InterPro" id="IPR030395">
    <property type="entry name" value="GP_PDE_dom"/>
</dbReference>
<accession>A0A927CG33</accession>
<dbReference type="Gene3D" id="3.20.20.190">
    <property type="entry name" value="Phosphatidylinositol (PI) phosphodiesterase"/>
    <property type="match status" value="1"/>
</dbReference>
<reference evidence="2" key="1">
    <citation type="submission" date="2020-09" db="EMBL/GenBank/DDBJ databases">
        <title>A novel bacterium of genus Paenibacillus, isolated from South China Sea.</title>
        <authorList>
            <person name="Huang H."/>
            <person name="Mo K."/>
            <person name="Hu Y."/>
        </authorList>
    </citation>
    <scope>NUCLEOTIDE SEQUENCE</scope>
    <source>
        <strain evidence="2">IB182363</strain>
    </source>
</reference>
<dbReference type="AlphaFoldDB" id="A0A927CG33"/>
<dbReference type="PANTHER" id="PTHR46211:SF1">
    <property type="entry name" value="GLYCEROPHOSPHODIESTER PHOSPHODIESTERASE, CYTOPLASMIC"/>
    <property type="match status" value="1"/>
</dbReference>
<comment type="caution">
    <text evidence="2">The sequence shown here is derived from an EMBL/GenBank/DDBJ whole genome shotgun (WGS) entry which is preliminary data.</text>
</comment>
<organism evidence="2 3">
    <name type="scientific">Paenibacillus oceani</name>
    <dbReference type="NCBI Taxonomy" id="2772510"/>
    <lineage>
        <taxon>Bacteria</taxon>
        <taxon>Bacillati</taxon>
        <taxon>Bacillota</taxon>
        <taxon>Bacilli</taxon>
        <taxon>Bacillales</taxon>
        <taxon>Paenibacillaceae</taxon>
        <taxon>Paenibacillus</taxon>
    </lineage>
</organism>
<gene>
    <name evidence="2" type="ORF">IDH45_33590</name>
</gene>
<dbReference type="GO" id="GO:0008081">
    <property type="term" value="F:phosphoric diester hydrolase activity"/>
    <property type="evidence" value="ECO:0007669"/>
    <property type="project" value="InterPro"/>
</dbReference>
<dbReference type="SUPFAM" id="SSF51695">
    <property type="entry name" value="PLC-like phosphodiesterases"/>
    <property type="match status" value="1"/>
</dbReference>
<dbReference type="Proteomes" id="UP000639396">
    <property type="component" value="Unassembled WGS sequence"/>
</dbReference>
<dbReference type="PANTHER" id="PTHR46211">
    <property type="entry name" value="GLYCEROPHOSPHORYL DIESTER PHOSPHODIESTERASE"/>
    <property type="match status" value="1"/>
</dbReference>
<evidence type="ECO:0000313" key="2">
    <source>
        <dbReference type="EMBL" id="MBD2866910.1"/>
    </source>
</evidence>
<dbReference type="GO" id="GO:0006629">
    <property type="term" value="P:lipid metabolic process"/>
    <property type="evidence" value="ECO:0007669"/>
    <property type="project" value="InterPro"/>
</dbReference>